<dbReference type="InterPro" id="IPR036915">
    <property type="entry name" value="Cyclin-like_sf"/>
</dbReference>
<dbReference type="InterPro" id="IPR039361">
    <property type="entry name" value="Cyclin"/>
</dbReference>
<dbReference type="InterPro" id="IPR046965">
    <property type="entry name" value="Cyclin_A/B-like"/>
</dbReference>
<evidence type="ECO:0000259" key="8">
    <source>
        <dbReference type="SMART" id="SM01332"/>
    </source>
</evidence>
<accession>A0A6P6B5M3</accession>
<keyword evidence="3 5" id="KW-0195">Cyclin</keyword>
<feature type="compositionally biased region" description="Low complexity" evidence="6">
    <location>
        <begin position="8"/>
        <end position="18"/>
    </location>
</feature>
<sequence length="535" mass="60190">MSTRNRRLNTSSSSSSSSRARRPSITRDQSKKMGAAKTQFSKKRVALSDITNQGNGFQNGSRVMATHSKPMVPCTSKVAKKKETSTCTQDNDLCWNTLPRPLSLESCGSVSCMDTIRMRDDHPTTEVLGLPSSSSLHTPRSMNISPCRSFCASVSLDETMSTSDSLSSPDFEYVENEELSAVKPIERKANNNLSISEYTQKEGKISKRNVFLEVGPNDNVVAVDNTFTDPQFCPSIVHDIYKNARAAEAKKRPSVHFMEMVQKDINASMRAILIDWLVEVTEEYRLVPETLFLTVNYIDRYLSGNSINRQQLQLLGVACMMIASKYEEICAPQVEEFCYVTDNTYCKDEILEMESAVLNYLKFEMTVPTARFFLRQFVHAAQMINQVQSMQFECLASYIAELSLLEYTMLHYAPSQIAASAAFLAKFILSPSKKPWDSILGHYTLYRPSDLGDCVKALHHLCRNGGCANLPAIREKYSQHKVSRFSIFLGQYVYYNATVGLSFQQSENPTIWSSKYALGTWTEIFPVLELISSPS</sequence>
<evidence type="ECO:0000313" key="9">
    <source>
        <dbReference type="Proteomes" id="UP000515121"/>
    </source>
</evidence>
<dbReference type="Pfam" id="PF00134">
    <property type="entry name" value="Cyclin_N"/>
    <property type="match status" value="1"/>
</dbReference>
<feature type="domain" description="Cyclin C-terminal" evidence="8">
    <location>
        <begin position="368"/>
        <end position="488"/>
    </location>
</feature>
<dbReference type="GO" id="GO:0044772">
    <property type="term" value="P:mitotic cell cycle phase transition"/>
    <property type="evidence" value="ECO:0007669"/>
    <property type="project" value="InterPro"/>
</dbReference>
<feature type="domain" description="Cyclin-like" evidence="7">
    <location>
        <begin position="275"/>
        <end position="359"/>
    </location>
</feature>
<dbReference type="PIRSF" id="PIRSF001771">
    <property type="entry name" value="Cyclin_A_B_D_E"/>
    <property type="match status" value="1"/>
</dbReference>
<dbReference type="InterPro" id="IPR006671">
    <property type="entry name" value="Cyclin_N"/>
</dbReference>
<evidence type="ECO:0000256" key="5">
    <source>
        <dbReference type="RuleBase" id="RU000383"/>
    </source>
</evidence>
<dbReference type="FunFam" id="1.10.472.10:FF:000167">
    <property type="entry name" value="Mitotic cyclin 6"/>
    <property type="match status" value="1"/>
</dbReference>
<evidence type="ECO:0000256" key="3">
    <source>
        <dbReference type="ARBA" id="ARBA00023127"/>
    </source>
</evidence>
<dbReference type="AlphaFoldDB" id="A0A6P6B5M3"/>
<comment type="similarity">
    <text evidence="1">Belongs to the cyclin family. Cyclin AB subfamily.</text>
</comment>
<gene>
    <name evidence="10" type="primary">LOC111314988</name>
</gene>
<dbReference type="GO" id="GO:0051301">
    <property type="term" value="P:cell division"/>
    <property type="evidence" value="ECO:0007669"/>
    <property type="project" value="UniProtKB-KW"/>
</dbReference>
<proteinExistence type="inferred from homology"/>
<dbReference type="Proteomes" id="UP000515121">
    <property type="component" value="Unplaced"/>
</dbReference>
<dbReference type="InterPro" id="IPR004367">
    <property type="entry name" value="Cyclin_C-dom"/>
</dbReference>
<dbReference type="RefSeq" id="XP_022772335.1">
    <property type="nucleotide sequence ID" value="XM_022916600.1"/>
</dbReference>
<dbReference type="GeneID" id="111314988"/>
<evidence type="ECO:0000256" key="1">
    <source>
        <dbReference type="ARBA" id="ARBA00006955"/>
    </source>
</evidence>
<dbReference type="KEGG" id="dzi:111314988"/>
<dbReference type="FunFam" id="1.10.472.10:FF:000013">
    <property type="entry name" value="Cyclin A1"/>
    <property type="match status" value="1"/>
</dbReference>
<dbReference type="PROSITE" id="PS00292">
    <property type="entry name" value="CYCLINS"/>
    <property type="match status" value="1"/>
</dbReference>
<dbReference type="SMART" id="SM00385">
    <property type="entry name" value="CYCLIN"/>
    <property type="match status" value="2"/>
</dbReference>
<protein>
    <submittedName>
        <fullName evidence="10">Cyclin-A1-4-like isoform X1</fullName>
    </submittedName>
</protein>
<name>A0A6P6B5M3_DURZI</name>
<dbReference type="SMART" id="SM01332">
    <property type="entry name" value="Cyclin_C"/>
    <property type="match status" value="1"/>
</dbReference>
<evidence type="ECO:0000313" key="10">
    <source>
        <dbReference type="RefSeq" id="XP_022772335.1"/>
    </source>
</evidence>
<reference evidence="10" key="1">
    <citation type="submission" date="2025-08" db="UniProtKB">
        <authorList>
            <consortium name="RefSeq"/>
        </authorList>
    </citation>
    <scope>IDENTIFICATION</scope>
    <source>
        <tissue evidence="10">Fruit stalk</tissue>
    </source>
</reference>
<dbReference type="CDD" id="cd20562">
    <property type="entry name" value="CYCLIN_AtCycA_like_rpt1"/>
    <property type="match status" value="1"/>
</dbReference>
<dbReference type="InterPro" id="IPR013763">
    <property type="entry name" value="Cyclin-like_dom"/>
</dbReference>
<dbReference type="OrthoDB" id="5590282at2759"/>
<evidence type="ECO:0000256" key="6">
    <source>
        <dbReference type="SAM" id="MobiDB-lite"/>
    </source>
</evidence>
<keyword evidence="4" id="KW-0131">Cell cycle</keyword>
<feature type="domain" description="Cyclin-like" evidence="7">
    <location>
        <begin position="372"/>
        <end position="460"/>
    </location>
</feature>
<organism evidence="9 10">
    <name type="scientific">Durio zibethinus</name>
    <name type="common">Durian</name>
    <dbReference type="NCBI Taxonomy" id="66656"/>
    <lineage>
        <taxon>Eukaryota</taxon>
        <taxon>Viridiplantae</taxon>
        <taxon>Streptophyta</taxon>
        <taxon>Embryophyta</taxon>
        <taxon>Tracheophyta</taxon>
        <taxon>Spermatophyta</taxon>
        <taxon>Magnoliopsida</taxon>
        <taxon>eudicotyledons</taxon>
        <taxon>Gunneridae</taxon>
        <taxon>Pentapetalae</taxon>
        <taxon>rosids</taxon>
        <taxon>malvids</taxon>
        <taxon>Malvales</taxon>
        <taxon>Malvaceae</taxon>
        <taxon>Helicteroideae</taxon>
        <taxon>Durio</taxon>
    </lineage>
</organism>
<dbReference type="Gene3D" id="1.10.472.10">
    <property type="entry name" value="Cyclin-like"/>
    <property type="match status" value="2"/>
</dbReference>
<dbReference type="SUPFAM" id="SSF47954">
    <property type="entry name" value="Cyclin-like"/>
    <property type="match status" value="2"/>
</dbReference>
<keyword evidence="2" id="KW-0132">Cell division</keyword>
<dbReference type="Pfam" id="PF02984">
    <property type="entry name" value="Cyclin_C"/>
    <property type="match status" value="1"/>
</dbReference>
<dbReference type="InterPro" id="IPR048258">
    <property type="entry name" value="Cyclins_cyclin-box"/>
</dbReference>
<evidence type="ECO:0000256" key="4">
    <source>
        <dbReference type="ARBA" id="ARBA00023306"/>
    </source>
</evidence>
<evidence type="ECO:0000259" key="7">
    <source>
        <dbReference type="SMART" id="SM00385"/>
    </source>
</evidence>
<dbReference type="GO" id="GO:0016538">
    <property type="term" value="F:cyclin-dependent protein serine/threonine kinase regulator activity"/>
    <property type="evidence" value="ECO:0007669"/>
    <property type="project" value="InterPro"/>
</dbReference>
<dbReference type="PANTHER" id="PTHR10177">
    <property type="entry name" value="CYCLINS"/>
    <property type="match status" value="1"/>
</dbReference>
<evidence type="ECO:0000256" key="2">
    <source>
        <dbReference type="ARBA" id="ARBA00022618"/>
    </source>
</evidence>
<feature type="region of interest" description="Disordered" evidence="6">
    <location>
        <begin position="1"/>
        <end position="40"/>
    </location>
</feature>
<keyword evidence="9" id="KW-1185">Reference proteome</keyword>